<proteinExistence type="predicted"/>
<organism evidence="1 2">
    <name type="scientific">Candidatus Azambacteria bacterium GW2011_GWB2_46_37</name>
    <dbReference type="NCBI Taxonomy" id="1618618"/>
    <lineage>
        <taxon>Bacteria</taxon>
        <taxon>Candidatus Azamiibacteriota</taxon>
    </lineage>
</organism>
<sequence length="67" mass="7339">MMTYCVKVLVSDYVIEIDGIKYRHHLHGGGLVAETAEVSPEAYVGLFASVTGLAKVLDHGVWQCHSH</sequence>
<evidence type="ECO:0000313" key="2">
    <source>
        <dbReference type="Proteomes" id="UP000033818"/>
    </source>
</evidence>
<dbReference type="Proteomes" id="UP000033818">
    <property type="component" value="Unassembled WGS sequence"/>
</dbReference>
<evidence type="ECO:0000313" key="1">
    <source>
        <dbReference type="EMBL" id="KKU37470.1"/>
    </source>
</evidence>
<comment type="caution">
    <text evidence="1">The sequence shown here is derived from an EMBL/GenBank/DDBJ whole genome shotgun (WGS) entry which is preliminary data.</text>
</comment>
<protein>
    <submittedName>
        <fullName evidence="1">Uncharacterized protein</fullName>
    </submittedName>
</protein>
<accession>A0A0G1SW62</accession>
<dbReference type="AlphaFoldDB" id="A0A0G1SW62"/>
<name>A0A0G1SW62_9BACT</name>
<dbReference type="EMBL" id="LCMO01000049">
    <property type="protein sequence ID" value="KKU37470.1"/>
    <property type="molecule type" value="Genomic_DNA"/>
</dbReference>
<gene>
    <name evidence="1" type="ORF">UX53_C0049G0004</name>
</gene>
<reference evidence="1 2" key="1">
    <citation type="journal article" date="2015" name="Nature">
        <title>rRNA introns, odd ribosomes, and small enigmatic genomes across a large radiation of phyla.</title>
        <authorList>
            <person name="Brown C.T."/>
            <person name="Hug L.A."/>
            <person name="Thomas B.C."/>
            <person name="Sharon I."/>
            <person name="Castelle C.J."/>
            <person name="Singh A."/>
            <person name="Wilkins M.J."/>
            <person name="Williams K.H."/>
            <person name="Banfield J.F."/>
        </authorList>
    </citation>
    <scope>NUCLEOTIDE SEQUENCE [LARGE SCALE GENOMIC DNA]</scope>
</reference>